<dbReference type="Proteomes" id="UP001172778">
    <property type="component" value="Unassembled WGS sequence"/>
</dbReference>
<dbReference type="InterPro" id="IPR011004">
    <property type="entry name" value="Trimer_LpxA-like_sf"/>
</dbReference>
<dbReference type="Gene3D" id="2.160.10.10">
    <property type="entry name" value="Hexapeptide repeat proteins"/>
    <property type="match status" value="1"/>
</dbReference>
<accession>A0ABT7DUM9</accession>
<dbReference type="CDD" id="cd04645">
    <property type="entry name" value="LbH_gamma_CA_like"/>
    <property type="match status" value="1"/>
</dbReference>
<gene>
    <name evidence="1" type="ORF">PZA18_06470</name>
</gene>
<dbReference type="InterPro" id="IPR050484">
    <property type="entry name" value="Transf_Hexapept/Carb_Anhydrase"/>
</dbReference>
<dbReference type="SUPFAM" id="SSF51161">
    <property type="entry name" value="Trimeric LpxA-like enzymes"/>
    <property type="match status" value="1"/>
</dbReference>
<proteinExistence type="predicted"/>
<dbReference type="EMBL" id="JARRAF010000005">
    <property type="protein sequence ID" value="MDK2123689.1"/>
    <property type="molecule type" value="Genomic_DNA"/>
</dbReference>
<evidence type="ECO:0000313" key="2">
    <source>
        <dbReference type="Proteomes" id="UP001172778"/>
    </source>
</evidence>
<dbReference type="InterPro" id="IPR047324">
    <property type="entry name" value="LbH_gamma_CA-like"/>
</dbReference>
<reference evidence="1" key="1">
    <citation type="submission" date="2023-03" db="EMBL/GenBank/DDBJ databases">
        <title>Chitinimonas shenzhenensis gen. nov., sp. nov., a novel member of family Burkholderiaceae isolated from activated sludge collected in Shen Zhen, China.</title>
        <authorList>
            <person name="Wang X."/>
        </authorList>
    </citation>
    <scope>NUCLEOTIDE SEQUENCE</scope>
    <source>
        <strain evidence="1">DQS-5</strain>
    </source>
</reference>
<organism evidence="1 2">
    <name type="scientific">Parachitinimonas caeni</name>
    <dbReference type="NCBI Taxonomy" id="3031301"/>
    <lineage>
        <taxon>Bacteria</taxon>
        <taxon>Pseudomonadati</taxon>
        <taxon>Pseudomonadota</taxon>
        <taxon>Betaproteobacteria</taxon>
        <taxon>Neisseriales</taxon>
        <taxon>Chitinibacteraceae</taxon>
        <taxon>Parachitinimonas</taxon>
    </lineage>
</organism>
<comment type="caution">
    <text evidence="1">The sequence shown here is derived from an EMBL/GenBank/DDBJ whole genome shotgun (WGS) entry which is preliminary data.</text>
</comment>
<protein>
    <submittedName>
        <fullName evidence="1">Gamma carbonic anhydrase family protein</fullName>
    </submittedName>
</protein>
<name>A0ABT7DUM9_9NEIS</name>
<dbReference type="InterPro" id="IPR001451">
    <property type="entry name" value="Hexapep"/>
</dbReference>
<dbReference type="PANTHER" id="PTHR13061">
    <property type="entry name" value="DYNACTIN SUBUNIT P25"/>
    <property type="match status" value="1"/>
</dbReference>
<sequence>MAISLFAGTQPKVDDSAYVHESAQVIGDVVIGANSSIWPMAVVRGDVNYIRIGADSNVQDLCMLHVSHRRESDPEGAPLIIGDRVTIGHSVVLHGCTIGDECLIGIGTIVLDRAIIEPQVMVGAGSLVPPGKVLKSGYLYLGRPVKEVRKLTDEELAHFSYSAQHYIRLMNQYKGG</sequence>
<keyword evidence="2" id="KW-1185">Reference proteome</keyword>
<dbReference type="RefSeq" id="WP_284099987.1">
    <property type="nucleotide sequence ID" value="NZ_JARRAF010000005.1"/>
</dbReference>
<dbReference type="PANTHER" id="PTHR13061:SF56">
    <property type="entry name" value="PROTEIN YRDA"/>
    <property type="match status" value="1"/>
</dbReference>
<evidence type="ECO:0000313" key="1">
    <source>
        <dbReference type="EMBL" id="MDK2123689.1"/>
    </source>
</evidence>
<dbReference type="Pfam" id="PF14602">
    <property type="entry name" value="Hexapep_2"/>
    <property type="match status" value="1"/>
</dbReference>